<protein>
    <recommendedName>
        <fullName evidence="1">DUF7311 domain-containing protein</fullName>
    </recommendedName>
</protein>
<organism evidence="2 3">
    <name type="scientific">Halorientalis persicus</name>
    <dbReference type="NCBI Taxonomy" id="1367881"/>
    <lineage>
        <taxon>Archaea</taxon>
        <taxon>Methanobacteriati</taxon>
        <taxon>Methanobacteriota</taxon>
        <taxon>Stenosarchaea group</taxon>
        <taxon>Halobacteria</taxon>
        <taxon>Halobacteriales</taxon>
        <taxon>Haloarculaceae</taxon>
        <taxon>Halorientalis</taxon>
    </lineage>
</organism>
<proteinExistence type="predicted"/>
<evidence type="ECO:0000313" key="2">
    <source>
        <dbReference type="EMBL" id="SEN33055.1"/>
    </source>
</evidence>
<dbReference type="RefSeq" id="WP_092657744.1">
    <property type="nucleotide sequence ID" value="NZ_FOCX01000002.1"/>
</dbReference>
<reference evidence="3" key="1">
    <citation type="submission" date="2016-10" db="EMBL/GenBank/DDBJ databases">
        <authorList>
            <person name="Varghese N."/>
            <person name="Submissions S."/>
        </authorList>
    </citation>
    <scope>NUCLEOTIDE SEQUENCE [LARGE SCALE GENOMIC DNA]</scope>
    <source>
        <strain evidence="3">IBRC-M 10043</strain>
    </source>
</reference>
<dbReference type="EMBL" id="FOCX01000002">
    <property type="protein sequence ID" value="SEN33055.1"/>
    <property type="molecule type" value="Genomic_DNA"/>
</dbReference>
<dbReference type="Pfam" id="PF23993">
    <property type="entry name" value="DUF7311"/>
    <property type="match status" value="1"/>
</dbReference>
<dbReference type="Proteomes" id="UP000198775">
    <property type="component" value="Unassembled WGS sequence"/>
</dbReference>
<gene>
    <name evidence="2" type="ORF">SAMN05216388_1002331</name>
</gene>
<dbReference type="InterPro" id="IPR055735">
    <property type="entry name" value="DUF7311"/>
</dbReference>
<feature type="domain" description="DUF7311" evidence="1">
    <location>
        <begin position="1"/>
        <end position="147"/>
    </location>
</feature>
<dbReference type="OrthoDB" id="204975at2157"/>
<sequence>MIRYVLAVLLTVAILGIAMPAVEDTAGKQSDQQMANQVAKIEQAAVSLVENEELPPEGETGARRSITLRFPGDSLLSRPVTDFEIERVRSNLSVVRYTVEGRSRQRLFIDAPVASAADGTIELGGTGEKEFVLTYERNESGAPTVFLRRP</sequence>
<accession>A0A1H8FN75</accession>
<keyword evidence="3" id="KW-1185">Reference proteome</keyword>
<dbReference type="AlphaFoldDB" id="A0A1H8FN75"/>
<name>A0A1H8FN75_9EURY</name>
<evidence type="ECO:0000259" key="1">
    <source>
        <dbReference type="Pfam" id="PF23993"/>
    </source>
</evidence>
<evidence type="ECO:0000313" key="3">
    <source>
        <dbReference type="Proteomes" id="UP000198775"/>
    </source>
</evidence>